<sequence length="83" mass="9587">MDCKSIMEKFNEVGETEEKKEESKDASDTAGLLEKLTVEETKMEEKPVEKRMHCCGRVMSGHITAPLWEKEGFQNPRDRKRKG</sequence>
<evidence type="ECO:0000313" key="2">
    <source>
        <dbReference type="EMBL" id="CAH2046257.1"/>
    </source>
</evidence>
<feature type="compositionally biased region" description="Basic and acidic residues" evidence="1">
    <location>
        <begin position="1"/>
        <end position="27"/>
    </location>
</feature>
<evidence type="ECO:0000256" key="1">
    <source>
        <dbReference type="SAM" id="MobiDB-lite"/>
    </source>
</evidence>
<feature type="non-terminal residue" evidence="2">
    <location>
        <position position="1"/>
    </location>
</feature>
<protein>
    <submittedName>
        <fullName evidence="2">Uncharacterized protein</fullName>
    </submittedName>
</protein>
<accession>A0AAU9RLS7</accession>
<gene>
    <name evidence="2" type="ORF">TAV2_LOCUS5670</name>
</gene>
<evidence type="ECO:0000313" key="3">
    <source>
        <dbReference type="Proteomes" id="UP000836841"/>
    </source>
</evidence>
<dbReference type="EMBL" id="OU466858">
    <property type="protein sequence ID" value="CAH2046257.1"/>
    <property type="molecule type" value="Genomic_DNA"/>
</dbReference>
<organism evidence="2 3">
    <name type="scientific">Thlaspi arvense</name>
    <name type="common">Field penny-cress</name>
    <dbReference type="NCBI Taxonomy" id="13288"/>
    <lineage>
        <taxon>Eukaryota</taxon>
        <taxon>Viridiplantae</taxon>
        <taxon>Streptophyta</taxon>
        <taxon>Embryophyta</taxon>
        <taxon>Tracheophyta</taxon>
        <taxon>Spermatophyta</taxon>
        <taxon>Magnoliopsida</taxon>
        <taxon>eudicotyledons</taxon>
        <taxon>Gunneridae</taxon>
        <taxon>Pentapetalae</taxon>
        <taxon>rosids</taxon>
        <taxon>malvids</taxon>
        <taxon>Brassicales</taxon>
        <taxon>Brassicaceae</taxon>
        <taxon>Thlaspideae</taxon>
        <taxon>Thlaspi</taxon>
    </lineage>
</organism>
<reference evidence="2 3" key="1">
    <citation type="submission" date="2022-03" db="EMBL/GenBank/DDBJ databases">
        <authorList>
            <person name="Nunn A."/>
            <person name="Chopra R."/>
            <person name="Nunn A."/>
            <person name="Contreras Garrido A."/>
        </authorList>
    </citation>
    <scope>NUCLEOTIDE SEQUENCE [LARGE SCALE GENOMIC DNA]</scope>
</reference>
<keyword evidence="3" id="KW-1185">Reference proteome</keyword>
<dbReference type="Proteomes" id="UP000836841">
    <property type="component" value="Chromosome 2"/>
</dbReference>
<dbReference type="AlphaFoldDB" id="A0AAU9RLS7"/>
<name>A0AAU9RLS7_THLAR</name>
<proteinExistence type="predicted"/>
<feature type="region of interest" description="Disordered" evidence="1">
    <location>
        <begin position="1"/>
        <end position="30"/>
    </location>
</feature>